<dbReference type="EMBL" id="CP001650">
    <property type="protein sequence ID" value="ADF54632.1"/>
    <property type="molecule type" value="Genomic_DNA"/>
</dbReference>
<evidence type="ECO:0000313" key="2">
    <source>
        <dbReference type="Proteomes" id="UP000001654"/>
    </source>
</evidence>
<dbReference type="STRING" id="655815.ZPR_4330"/>
<sequence>MGFLGAMIFNTNDLFLKSSFIAMVLHKKRFIFVK</sequence>
<name>D5BB92_ZUNPS</name>
<reference evidence="1 2" key="1">
    <citation type="journal article" date="2010" name="BMC Genomics">
        <title>The complete genome of Zunongwangia profunda SM-A87 reveals its adaptation to the deep-sea environment and ecological role in sedimentary organic nitrogen degradation.</title>
        <authorList>
            <person name="Qin Q.L."/>
            <person name="Zhang X.Y."/>
            <person name="Wang X.M."/>
            <person name="Liu G.M."/>
            <person name="Chen X.L."/>
            <person name="Xie B.B."/>
            <person name="Dang H.Y."/>
            <person name="Zhou B.C."/>
            <person name="Yu J."/>
            <person name="Zhang Y.Z."/>
        </authorList>
    </citation>
    <scope>NUCLEOTIDE SEQUENCE [LARGE SCALE GENOMIC DNA]</scope>
    <source>
        <strain evidence="2">DSM 18752 / CCTCC AB 206139 / SM-A87</strain>
    </source>
</reference>
<dbReference type="Proteomes" id="UP000001654">
    <property type="component" value="Chromosome"/>
</dbReference>
<dbReference type="KEGG" id="zpr:ZPR_4330"/>
<dbReference type="HOGENOM" id="CLU_3376888_0_0_10"/>
<organism evidence="1 2">
    <name type="scientific">Zunongwangia profunda (strain DSM 18752 / CCTCC AB 206139 / SM-A87)</name>
    <name type="common">Wangia profunda</name>
    <dbReference type="NCBI Taxonomy" id="655815"/>
    <lineage>
        <taxon>Bacteria</taxon>
        <taxon>Pseudomonadati</taxon>
        <taxon>Bacteroidota</taxon>
        <taxon>Flavobacteriia</taxon>
        <taxon>Flavobacteriales</taxon>
        <taxon>Flavobacteriaceae</taxon>
        <taxon>Zunongwangia</taxon>
    </lineage>
</organism>
<protein>
    <submittedName>
        <fullName evidence="1">Uncharacterized protein</fullName>
    </submittedName>
</protein>
<keyword evidence="2" id="KW-1185">Reference proteome</keyword>
<gene>
    <name evidence="1" type="ordered locus">ZPR_4330</name>
</gene>
<proteinExistence type="predicted"/>
<dbReference type="AlphaFoldDB" id="D5BB92"/>
<evidence type="ECO:0000313" key="1">
    <source>
        <dbReference type="EMBL" id="ADF54632.1"/>
    </source>
</evidence>
<accession>D5BB92</accession>